<dbReference type="GO" id="GO:0030215">
    <property type="term" value="F:semaphorin receptor binding"/>
    <property type="evidence" value="ECO:0007669"/>
    <property type="project" value="InterPro"/>
</dbReference>
<dbReference type="SUPFAM" id="SSF46934">
    <property type="entry name" value="UBA-like"/>
    <property type="match status" value="1"/>
</dbReference>
<dbReference type="Proteomes" id="UP001175271">
    <property type="component" value="Unassembled WGS sequence"/>
</dbReference>
<dbReference type="InterPro" id="IPR015940">
    <property type="entry name" value="UBA"/>
</dbReference>
<dbReference type="GO" id="GO:0005886">
    <property type="term" value="C:plasma membrane"/>
    <property type="evidence" value="ECO:0007669"/>
    <property type="project" value="TreeGrafter"/>
</dbReference>
<dbReference type="FunFam" id="2.130.10.10:FF:000369">
    <property type="entry name" value="semaphorin-2A isoform X1"/>
    <property type="match status" value="1"/>
</dbReference>
<feature type="signal peptide" evidence="13">
    <location>
        <begin position="1"/>
        <end position="17"/>
    </location>
</feature>
<feature type="domain" description="UBA" evidence="14">
    <location>
        <begin position="455"/>
        <end position="503"/>
    </location>
</feature>
<evidence type="ECO:0000256" key="11">
    <source>
        <dbReference type="PROSITE-ProRule" id="PRU00352"/>
    </source>
</evidence>
<feature type="domain" description="Ig-like" evidence="15">
    <location>
        <begin position="982"/>
        <end position="1085"/>
    </location>
</feature>
<feature type="region of interest" description="Disordered" evidence="12">
    <location>
        <begin position="226"/>
        <end position="261"/>
    </location>
</feature>
<accession>A0AA39IRU4</accession>
<evidence type="ECO:0000259" key="14">
    <source>
        <dbReference type="PROSITE" id="PS50030"/>
    </source>
</evidence>
<feature type="compositionally biased region" description="Low complexity" evidence="12">
    <location>
        <begin position="237"/>
        <end position="254"/>
    </location>
</feature>
<dbReference type="PROSITE" id="PS51004">
    <property type="entry name" value="SEMA"/>
    <property type="match status" value="1"/>
</dbReference>
<dbReference type="Gene3D" id="2.60.40.10">
    <property type="entry name" value="Immunoglobulins"/>
    <property type="match status" value="1"/>
</dbReference>
<comment type="caution">
    <text evidence="11">Lacks conserved residue(s) required for the propagation of feature annotation.</text>
</comment>
<evidence type="ECO:0000313" key="17">
    <source>
        <dbReference type="EMBL" id="KAK0429263.1"/>
    </source>
</evidence>
<evidence type="ECO:0000256" key="12">
    <source>
        <dbReference type="SAM" id="MobiDB-lite"/>
    </source>
</evidence>
<gene>
    <name evidence="17" type="ORF">QR680_011282</name>
</gene>
<dbReference type="InterPro" id="IPR015943">
    <property type="entry name" value="WD40/YVTN_repeat-like_dom_sf"/>
</dbReference>
<protein>
    <recommendedName>
        <fullName evidence="10">Semaphorin-2A</fullName>
    </recommendedName>
</protein>
<comment type="caution">
    <text evidence="17">The sequence shown here is derived from an EMBL/GenBank/DDBJ whole genome shotgun (WGS) entry which is preliminary data.</text>
</comment>
<evidence type="ECO:0000256" key="5">
    <source>
        <dbReference type="ARBA" id="ARBA00022729"/>
    </source>
</evidence>
<dbReference type="SUPFAM" id="SSF48726">
    <property type="entry name" value="Immunoglobulin"/>
    <property type="match status" value="1"/>
</dbReference>
<feature type="region of interest" description="Disordered" evidence="12">
    <location>
        <begin position="333"/>
        <end position="368"/>
    </location>
</feature>
<evidence type="ECO:0000256" key="1">
    <source>
        <dbReference type="ARBA" id="ARBA00004613"/>
    </source>
</evidence>
<keyword evidence="6" id="KW-0221">Differentiation</keyword>
<evidence type="ECO:0000256" key="8">
    <source>
        <dbReference type="ARBA" id="ARBA00023157"/>
    </source>
</evidence>
<dbReference type="InterPro" id="IPR001627">
    <property type="entry name" value="Semap_dom"/>
</dbReference>
<comment type="subcellular location">
    <subcellularLocation>
        <location evidence="1">Secreted</location>
    </subcellularLocation>
</comment>
<evidence type="ECO:0000259" key="16">
    <source>
        <dbReference type="PROSITE" id="PS51004"/>
    </source>
</evidence>
<dbReference type="InterPro" id="IPR013783">
    <property type="entry name" value="Ig-like_fold"/>
</dbReference>
<evidence type="ECO:0000256" key="6">
    <source>
        <dbReference type="ARBA" id="ARBA00022782"/>
    </source>
</evidence>
<dbReference type="InterPro" id="IPR036352">
    <property type="entry name" value="Semap_dom_sf"/>
</dbReference>
<keyword evidence="4" id="KW-0964">Secreted</keyword>
<keyword evidence="3" id="KW-0217">Developmental protein</keyword>
<reference evidence="17" key="1">
    <citation type="submission" date="2023-06" db="EMBL/GenBank/DDBJ databases">
        <title>Genomic analysis of the entomopathogenic nematode Steinernema hermaphroditum.</title>
        <authorList>
            <person name="Schwarz E.M."/>
            <person name="Heppert J.K."/>
            <person name="Baniya A."/>
            <person name="Schwartz H.T."/>
            <person name="Tan C.-H."/>
            <person name="Antoshechkin I."/>
            <person name="Sternberg P.W."/>
            <person name="Goodrich-Blair H."/>
            <person name="Dillman A.R."/>
        </authorList>
    </citation>
    <scope>NUCLEOTIDE SEQUENCE</scope>
    <source>
        <strain evidence="17">PS9179</strain>
        <tissue evidence="17">Whole animal</tissue>
    </source>
</reference>
<keyword evidence="18" id="KW-1185">Reference proteome</keyword>
<dbReference type="GO" id="GO:0071526">
    <property type="term" value="P:semaphorin-plexin signaling pathway"/>
    <property type="evidence" value="ECO:0007669"/>
    <property type="project" value="TreeGrafter"/>
</dbReference>
<dbReference type="SMART" id="SM00409">
    <property type="entry name" value="IG"/>
    <property type="match status" value="1"/>
</dbReference>
<feature type="compositionally biased region" description="Polar residues" evidence="12">
    <location>
        <begin position="337"/>
        <end position="368"/>
    </location>
</feature>
<evidence type="ECO:0000256" key="13">
    <source>
        <dbReference type="SAM" id="SignalP"/>
    </source>
</evidence>
<evidence type="ECO:0000256" key="3">
    <source>
        <dbReference type="ARBA" id="ARBA00022473"/>
    </source>
</evidence>
<organism evidence="17 18">
    <name type="scientific">Steinernema hermaphroditum</name>
    <dbReference type="NCBI Taxonomy" id="289476"/>
    <lineage>
        <taxon>Eukaryota</taxon>
        <taxon>Metazoa</taxon>
        <taxon>Ecdysozoa</taxon>
        <taxon>Nematoda</taxon>
        <taxon>Chromadorea</taxon>
        <taxon>Rhabditida</taxon>
        <taxon>Tylenchina</taxon>
        <taxon>Panagrolaimomorpha</taxon>
        <taxon>Strongyloidoidea</taxon>
        <taxon>Steinernematidae</taxon>
        <taxon>Steinernema</taxon>
    </lineage>
</organism>
<keyword evidence="5 13" id="KW-0732">Signal</keyword>
<dbReference type="PANTHER" id="PTHR11036:SF139">
    <property type="entry name" value="SEMAPHORIN-2A"/>
    <property type="match status" value="1"/>
</dbReference>
<dbReference type="PROSITE" id="PS50835">
    <property type="entry name" value="IG_LIKE"/>
    <property type="match status" value="1"/>
</dbReference>
<name>A0AA39IRU4_9BILA</name>
<sequence length="1147" mass="126060">MLLSWVTLVALFVSSSAQFLAPPPCLGVACGPPLVMAPPPPPPCVGIACAPPPPVFAPLPPAPCLFGVIGCAPPPPPPCVGVACARPPPPMVFVRPPPPRPVVMAPAPCVGIACAPPPSPPCVGVACAPPPMVLSPPPVVFAPPPPPTVVMAPPPPPACIPCAGHQFIGDVPLEVNFRKILPPPTVCIPEIVIEKPRILTVQYDFSKEKKAIAEYDEVLMRRKEAAKTKLRNNSSNVPVSGAPSTSSSSSTTSSPVPPASIYYPDGVLKPTVVERRSAPKPNVENGCTETLPATVTKKADGFDFKDFESATNLFDLLELKTIDDKAELEKLLRPSGSDETATPSQNRALTSSSTSLYTKPTTSAPTALPNTVSAPALIAMQAQRGAASSPKALTAAGERLVRDKKFPREVVEYCEENLLPDEMMKLDYFVKALYNLSVKIKINKAEALIFLQSFNFDEKKKIVGVSDTAMQLCGMGFDGSAVLNALRASAGQRTSALDHLLNHNIFSAGRIEYRKLLVDAKSASLYVGARDHIFRLWIYNVNDTSSESLYTDRELKGDPEETAECERSGNSPSECASWLRLLFVQSDGSLLACTTQAMRPHIAKLDALTMRDREIPQSIIGVCSPHHNLNTTAVFVEFGNPDGLPTIYSGIRTGLSLENHLIYRPPLVFNNKEVHSSMRTIYTDSKWLNEPQFVGSYEVGQYVYFFFRELAVEFENCGRTVYSRVARICKNDLGGKNVLRQVFTSYVKARLNCSISSQFPFYFDHIQSVYKVASESDTFFYASFSTADSPFVASAVCHFSLNNINRLFDTGLFSEQPSVTSAWIQTPPEQVPNNRPGQCVSDSRHTSDADLHFAKSHLLMVDSVPGGEPIIHQRDVQFSTILVDKIDNKHVIFVYVPSRSEILKIAHWRESGSSVKSFHLSNLKLPFSDKVFDISLLSNEYLFVADEARVSQYRVSQCEAHYDCRRCAFDPYCSWNIARAMCFTKEAIHSTAVGWIPDANSADRCSSQAKSTDVKIYPGDATHLRCNSEASSWTFEKEPIEQNERLISTVGGGLVLMNATVTDSGVYRCQASDGTPIVEYRLIVDGENCAQPRTLDQFRSVQREWCKKYDNYKESLSKWQNWHERNSHCPRVPEQFKAGKLNSNVVI</sequence>
<dbReference type="SMART" id="SM00630">
    <property type="entry name" value="Sema"/>
    <property type="match status" value="1"/>
</dbReference>
<dbReference type="Pfam" id="PF01403">
    <property type="entry name" value="Sema"/>
    <property type="match status" value="1"/>
</dbReference>
<dbReference type="SUPFAM" id="SSF101912">
    <property type="entry name" value="Sema domain"/>
    <property type="match status" value="1"/>
</dbReference>
<dbReference type="InterPro" id="IPR003599">
    <property type="entry name" value="Ig_sub"/>
</dbReference>
<evidence type="ECO:0000256" key="4">
    <source>
        <dbReference type="ARBA" id="ARBA00022525"/>
    </source>
</evidence>
<keyword evidence="8" id="KW-1015">Disulfide bond</keyword>
<dbReference type="InterPro" id="IPR009060">
    <property type="entry name" value="UBA-like_sf"/>
</dbReference>
<dbReference type="PROSITE" id="PS50030">
    <property type="entry name" value="UBA"/>
    <property type="match status" value="1"/>
</dbReference>
<evidence type="ECO:0000256" key="2">
    <source>
        <dbReference type="ARBA" id="ARBA00009492"/>
    </source>
</evidence>
<dbReference type="PANTHER" id="PTHR11036">
    <property type="entry name" value="SEMAPHORIN"/>
    <property type="match status" value="1"/>
</dbReference>
<proteinExistence type="inferred from homology"/>
<evidence type="ECO:0000259" key="15">
    <source>
        <dbReference type="PROSITE" id="PS50835"/>
    </source>
</evidence>
<comment type="similarity">
    <text evidence="2">Belongs to the semaphorin family.</text>
</comment>
<dbReference type="GO" id="GO:0045499">
    <property type="term" value="F:chemorepellent activity"/>
    <property type="evidence" value="ECO:0007669"/>
    <property type="project" value="TreeGrafter"/>
</dbReference>
<feature type="domain" description="Sema" evidence="16">
    <location>
        <begin position="487"/>
        <end position="955"/>
    </location>
</feature>
<keyword evidence="7" id="KW-0524">Neurogenesis</keyword>
<evidence type="ECO:0000313" key="18">
    <source>
        <dbReference type="Proteomes" id="UP001175271"/>
    </source>
</evidence>
<evidence type="ECO:0000256" key="10">
    <source>
        <dbReference type="ARBA" id="ARBA00074148"/>
    </source>
</evidence>
<dbReference type="InterPro" id="IPR036179">
    <property type="entry name" value="Ig-like_dom_sf"/>
</dbReference>
<dbReference type="AlphaFoldDB" id="A0AA39IRU4"/>
<dbReference type="GO" id="GO:0030335">
    <property type="term" value="P:positive regulation of cell migration"/>
    <property type="evidence" value="ECO:0007669"/>
    <property type="project" value="TreeGrafter"/>
</dbReference>
<feature type="chain" id="PRO_5041219694" description="Semaphorin-2A" evidence="13">
    <location>
        <begin position="18"/>
        <end position="1147"/>
    </location>
</feature>
<dbReference type="Gene3D" id="2.130.10.10">
    <property type="entry name" value="YVTN repeat-like/Quinoprotein amine dehydrogenase"/>
    <property type="match status" value="1"/>
</dbReference>
<evidence type="ECO:0000256" key="9">
    <source>
        <dbReference type="ARBA" id="ARBA00023180"/>
    </source>
</evidence>
<keyword evidence="9" id="KW-0325">Glycoprotein</keyword>
<dbReference type="GO" id="GO:0007411">
    <property type="term" value="P:axon guidance"/>
    <property type="evidence" value="ECO:0007669"/>
    <property type="project" value="TreeGrafter"/>
</dbReference>
<dbReference type="InterPro" id="IPR027231">
    <property type="entry name" value="Semaphorin"/>
</dbReference>
<dbReference type="InterPro" id="IPR007110">
    <property type="entry name" value="Ig-like_dom"/>
</dbReference>
<dbReference type="EMBL" id="JAUCMV010000001">
    <property type="protein sequence ID" value="KAK0429263.1"/>
    <property type="molecule type" value="Genomic_DNA"/>
</dbReference>
<dbReference type="GO" id="GO:0005576">
    <property type="term" value="C:extracellular region"/>
    <property type="evidence" value="ECO:0007669"/>
    <property type="project" value="UniProtKB-SubCell"/>
</dbReference>
<evidence type="ECO:0000256" key="7">
    <source>
        <dbReference type="ARBA" id="ARBA00022902"/>
    </source>
</evidence>